<sequence length="112" mass="13197">MKLFTYTLILLYFYIFSSCKGDSSNSAPFDGVFVTESGIKFELKEDSTTLILFDDTLNYEGVWSIHHTNESEYANIEFAGKPDYYYLKDKKIYRSKREMESDWMGTKIQYLN</sequence>
<dbReference type="OrthoDB" id="1038392at2"/>
<accession>U6R7R2</accession>
<protein>
    <recommendedName>
        <fullName evidence="3">Lipocalin-like domain-containing protein</fullName>
    </recommendedName>
</protein>
<dbReference type="Proteomes" id="UP000017831">
    <property type="component" value="Unassembled WGS sequence"/>
</dbReference>
<dbReference type="PATRIC" id="fig|1121098.3.peg.4021"/>
<dbReference type="PROSITE" id="PS51257">
    <property type="entry name" value="PROKAR_LIPOPROTEIN"/>
    <property type="match status" value="1"/>
</dbReference>
<dbReference type="HOGENOM" id="CLU_2140851_0_0_10"/>
<organism evidence="1 2">
    <name type="scientific">Phocaeicola massiliensis B84634 = Timone 84634 = DSM 17679 = JCM 13223</name>
    <dbReference type="NCBI Taxonomy" id="1121098"/>
    <lineage>
        <taxon>Bacteria</taxon>
        <taxon>Pseudomonadati</taxon>
        <taxon>Bacteroidota</taxon>
        <taxon>Bacteroidia</taxon>
        <taxon>Bacteroidales</taxon>
        <taxon>Bacteroidaceae</taxon>
        <taxon>Phocaeicola</taxon>
    </lineage>
</organism>
<name>U6R7R2_9BACT</name>
<dbReference type="GeneID" id="60060202"/>
<evidence type="ECO:0000313" key="2">
    <source>
        <dbReference type="Proteomes" id="UP000017831"/>
    </source>
</evidence>
<keyword evidence="2" id="KW-1185">Reference proteome</keyword>
<evidence type="ECO:0008006" key="3">
    <source>
        <dbReference type="Google" id="ProtNLM"/>
    </source>
</evidence>
<dbReference type="eggNOG" id="ENOG5030X0C">
    <property type="taxonomic scope" value="Bacteria"/>
</dbReference>
<reference evidence="1 2" key="1">
    <citation type="submission" date="2013-04" db="EMBL/GenBank/DDBJ databases">
        <title>The Genome Sequence of Bacteroides massiliensis DSM 17679.</title>
        <authorList>
            <consortium name="The Broad Institute Genomics Platform"/>
            <person name="Earl A."/>
            <person name="Ward D."/>
            <person name="Feldgarden M."/>
            <person name="Gevers D."/>
            <person name="Martens E."/>
            <person name="Fenner L."/>
            <person name="Roux V."/>
            <person name="Mallet M.N."/>
            <person name="Raoult D."/>
            <person name="Walker B."/>
            <person name="Young S."/>
            <person name="Zeng Q."/>
            <person name="Gargeya S."/>
            <person name="Fitzgerald M."/>
            <person name="Haas B."/>
            <person name="Abouelleil A."/>
            <person name="Allen A.W."/>
            <person name="Alvarado L."/>
            <person name="Arachchi H.M."/>
            <person name="Berlin A.M."/>
            <person name="Chapman S.B."/>
            <person name="Gainer-Dewar J."/>
            <person name="Goldberg J."/>
            <person name="Griggs A."/>
            <person name="Gujja S."/>
            <person name="Hansen M."/>
            <person name="Howarth C."/>
            <person name="Imamovic A."/>
            <person name="Ireland A."/>
            <person name="Larimer J."/>
            <person name="McCowan C."/>
            <person name="Murphy C."/>
            <person name="Pearson M."/>
            <person name="Poon T.W."/>
            <person name="Priest M."/>
            <person name="Roberts A."/>
            <person name="Saif S."/>
            <person name="Shea T."/>
            <person name="Sisk P."/>
            <person name="Sykes S."/>
            <person name="Wortman J."/>
            <person name="Nusbaum C."/>
            <person name="Birren B."/>
        </authorList>
    </citation>
    <scope>NUCLEOTIDE SEQUENCE [LARGE SCALE GENOMIC DNA]</scope>
    <source>
        <strain evidence="2">B84634 / Timone 84634 / DSM 17679 / JCM 13223</strain>
    </source>
</reference>
<dbReference type="RefSeq" id="WP_005945510.1">
    <property type="nucleotide sequence ID" value="NZ_KB890383.1"/>
</dbReference>
<comment type="caution">
    <text evidence="1">The sequence shown here is derived from an EMBL/GenBank/DDBJ whole genome shotgun (WGS) entry which is preliminary data.</text>
</comment>
<dbReference type="EMBL" id="AQHY01000041">
    <property type="protein sequence ID" value="EOA52185.1"/>
    <property type="molecule type" value="Genomic_DNA"/>
</dbReference>
<dbReference type="AlphaFoldDB" id="U6R7R2"/>
<proteinExistence type="predicted"/>
<evidence type="ECO:0000313" key="1">
    <source>
        <dbReference type="EMBL" id="EOA52185.1"/>
    </source>
</evidence>
<gene>
    <name evidence="1" type="ORF">HMPREF1534_03936</name>
</gene>